<organism evidence="1 2">
    <name type="scientific">Pseudodonghicola flavimaris</name>
    <dbReference type="NCBI Taxonomy" id="3050036"/>
    <lineage>
        <taxon>Bacteria</taxon>
        <taxon>Pseudomonadati</taxon>
        <taxon>Pseudomonadota</taxon>
        <taxon>Alphaproteobacteria</taxon>
        <taxon>Rhodobacterales</taxon>
        <taxon>Paracoccaceae</taxon>
        <taxon>Pseudodonghicola</taxon>
    </lineage>
</organism>
<gene>
    <name evidence="1" type="ORF">QO033_15550</name>
</gene>
<evidence type="ECO:0000313" key="1">
    <source>
        <dbReference type="EMBL" id="MDK3019098.1"/>
    </source>
</evidence>
<sequence length="238" mass="25530">MGMLKSAVREGLKAALPASSPPLLVASMGRSGSTVVYDSLVAGMAAARFGERGSRLTGLVRDTAWHLGGARFHSGRVYKTHDFPYDLSPGASPRVVFLFGSTSAAARSVLRCETTYGPDWIAEHLEHLSAHGALRDVPVRDVLRFGEQLDGWLACETVPVLSLRYEDLWRSGAGTVLSRYAGFPVRLPPQRARESASVDLGAVGRQLMDTYAALDGRVAALPAIRANRKAQLLLDTAG</sequence>
<evidence type="ECO:0008006" key="3">
    <source>
        <dbReference type="Google" id="ProtNLM"/>
    </source>
</evidence>
<accession>A0ABT7F3B0</accession>
<dbReference type="InterPro" id="IPR027417">
    <property type="entry name" value="P-loop_NTPase"/>
</dbReference>
<dbReference type="RefSeq" id="WP_284481902.1">
    <property type="nucleotide sequence ID" value="NZ_JASNJD010000012.1"/>
</dbReference>
<evidence type="ECO:0000313" key="2">
    <source>
        <dbReference type="Proteomes" id="UP001243757"/>
    </source>
</evidence>
<proteinExistence type="predicted"/>
<dbReference type="EMBL" id="JASNJD010000012">
    <property type="protein sequence ID" value="MDK3019098.1"/>
    <property type="molecule type" value="Genomic_DNA"/>
</dbReference>
<name>A0ABT7F3B0_9RHOB</name>
<protein>
    <recommendedName>
        <fullName evidence="3">Sulfotransferase family protein</fullName>
    </recommendedName>
</protein>
<dbReference type="SUPFAM" id="SSF52540">
    <property type="entry name" value="P-loop containing nucleoside triphosphate hydrolases"/>
    <property type="match status" value="1"/>
</dbReference>
<dbReference type="Proteomes" id="UP001243757">
    <property type="component" value="Unassembled WGS sequence"/>
</dbReference>
<reference evidence="1 2" key="1">
    <citation type="submission" date="2023-05" db="EMBL/GenBank/DDBJ databases">
        <title>Pseudodonghicola sp. nov.</title>
        <authorList>
            <person name="Huang J."/>
        </authorList>
    </citation>
    <scope>NUCLEOTIDE SEQUENCE [LARGE SCALE GENOMIC DNA]</scope>
    <source>
        <strain evidence="1 2">IC7</strain>
    </source>
</reference>
<comment type="caution">
    <text evidence="1">The sequence shown here is derived from an EMBL/GenBank/DDBJ whole genome shotgun (WGS) entry which is preliminary data.</text>
</comment>
<keyword evidence="2" id="KW-1185">Reference proteome</keyword>